<evidence type="ECO:0000256" key="9">
    <source>
        <dbReference type="SAM" id="Coils"/>
    </source>
</evidence>
<dbReference type="InterPro" id="IPR003594">
    <property type="entry name" value="HATPase_dom"/>
</dbReference>
<evidence type="ECO:0000256" key="4">
    <source>
        <dbReference type="ARBA" id="ARBA00022679"/>
    </source>
</evidence>
<dbReference type="InterPro" id="IPR004358">
    <property type="entry name" value="Sig_transdc_His_kin-like_C"/>
</dbReference>
<dbReference type="InterPro" id="IPR036097">
    <property type="entry name" value="HisK_dim/P_sf"/>
</dbReference>
<dbReference type="CDD" id="cd00130">
    <property type="entry name" value="PAS"/>
    <property type="match status" value="1"/>
</dbReference>
<dbReference type="Gene3D" id="1.10.287.130">
    <property type="match status" value="1"/>
</dbReference>
<dbReference type="OrthoDB" id="9813394at2"/>
<accession>F1TB19</accession>
<dbReference type="InterPro" id="IPR036890">
    <property type="entry name" value="HATPase_C_sf"/>
</dbReference>
<dbReference type="SMART" id="SM00388">
    <property type="entry name" value="HisKA"/>
    <property type="match status" value="1"/>
</dbReference>
<evidence type="ECO:0000256" key="2">
    <source>
        <dbReference type="ARBA" id="ARBA00012438"/>
    </source>
</evidence>
<dbReference type="InterPro" id="IPR000014">
    <property type="entry name" value="PAS"/>
</dbReference>
<keyword evidence="3" id="KW-0597">Phosphoprotein</keyword>
<keyword evidence="6 13" id="KW-0418">Kinase</keyword>
<dbReference type="Proteomes" id="UP000003860">
    <property type="component" value="Unassembled WGS sequence"/>
</dbReference>
<comment type="caution">
    <text evidence="13">The sequence shown here is derived from an EMBL/GenBank/DDBJ whole genome shotgun (WGS) entry which is preliminary data.</text>
</comment>
<feature type="domain" description="Histidine kinase" evidence="11">
    <location>
        <begin position="448"/>
        <end position="671"/>
    </location>
</feature>
<dbReference type="Gene3D" id="3.30.450.20">
    <property type="entry name" value="PAS domain"/>
    <property type="match status" value="1"/>
</dbReference>
<dbReference type="PANTHER" id="PTHR43711">
    <property type="entry name" value="TWO-COMPONENT HISTIDINE KINASE"/>
    <property type="match status" value="1"/>
</dbReference>
<dbReference type="eggNOG" id="COG3706">
    <property type="taxonomic scope" value="Bacteria"/>
</dbReference>
<feature type="transmembrane region" description="Helical" evidence="10">
    <location>
        <begin position="78"/>
        <end position="98"/>
    </location>
</feature>
<dbReference type="NCBIfam" id="TIGR00229">
    <property type="entry name" value="sensory_box"/>
    <property type="match status" value="1"/>
</dbReference>
<dbReference type="PRINTS" id="PR00344">
    <property type="entry name" value="BCTRLSENSOR"/>
</dbReference>
<keyword evidence="14" id="KW-1185">Reference proteome</keyword>
<evidence type="ECO:0000256" key="3">
    <source>
        <dbReference type="ARBA" id="ARBA00022553"/>
    </source>
</evidence>
<keyword evidence="10" id="KW-0472">Membrane</keyword>
<dbReference type="STRING" id="588581.Cpap_2373"/>
<evidence type="ECO:0000259" key="12">
    <source>
        <dbReference type="PROSITE" id="PS50112"/>
    </source>
</evidence>
<evidence type="ECO:0000256" key="7">
    <source>
        <dbReference type="ARBA" id="ARBA00022840"/>
    </source>
</evidence>
<evidence type="ECO:0000256" key="6">
    <source>
        <dbReference type="ARBA" id="ARBA00022777"/>
    </source>
</evidence>
<keyword evidence="8" id="KW-0902">Two-component regulatory system</keyword>
<dbReference type="InterPro" id="IPR033425">
    <property type="entry name" value="MASE3"/>
</dbReference>
<dbReference type="EMBL" id="ACXX02000004">
    <property type="protein sequence ID" value="EGD48223.1"/>
    <property type="molecule type" value="Genomic_DNA"/>
</dbReference>
<feature type="coiled-coil region" evidence="9">
    <location>
        <begin position="269"/>
        <end position="296"/>
    </location>
</feature>
<feature type="transmembrane region" description="Helical" evidence="10">
    <location>
        <begin position="46"/>
        <end position="66"/>
    </location>
</feature>
<sequence>MKLARNFNVQGISAKTKHLRKESIFQLFLFAVFLIFLYLIRYSYHLLFHTSAELFVCGISFALFFVSLNTNSMLKNKFIVFLGIGYFFIGIIDMFHIFVYSGVSIIFYNGDQSKVVQFWMSGRYMTAITLLGSTLLLYKNLKKFRTCVIFIAYFLASCGIIASILYFNVFPDCYKIGHGLTRFKIISEFVITIIILIVAILYFKKRKNIDSKLFFNMECHLVLMAISELMFTYFFNPSDWTNVWSHIVRVLSYFFLYKAIIETGLKRPYNILYDKINNIDNQLKQEQQQRMMIEDMLVKNDRCYELIINNSSDAIIVTSEGKLIFANDRAEKIFGIYTSGELIGMELLSFVHPDDRILVRKHMEMSCLGQASPVQYEYKIMSHKGRIIDLESTSDILVYQGKLSNISILKDISSRKQISKLKSDIRDNERVLNETIEYNKLLTEFFSNISHELKTPLNVILGAIQILNLPHDFELPQPFEENLNKYHRVMKQNCYRLLRLVNNLIDLSKFDSGFLKLNLSNQNIVSVVEEITLSVADYVESRGLSITFDTDCEEKIIAVDADKIERIILNLLSNSIKFTDKDGSILISISDKGEMVSISVRDTGIGIPKDKLETIFERFGQVDKTLTRNREGSGIGLSLVKTLVEMHGGVIKISSMEGKGSEVYIELPVKVLDDEASANRAVVSRTNVENINVEFSDIYS</sequence>
<feature type="transmembrane region" description="Helical" evidence="10">
    <location>
        <begin position="215"/>
        <end position="235"/>
    </location>
</feature>
<dbReference type="InterPro" id="IPR003661">
    <property type="entry name" value="HisK_dim/P_dom"/>
</dbReference>
<dbReference type="SUPFAM" id="SSF47384">
    <property type="entry name" value="Homodimeric domain of signal transducing histidine kinase"/>
    <property type="match status" value="1"/>
</dbReference>
<evidence type="ECO:0000256" key="1">
    <source>
        <dbReference type="ARBA" id="ARBA00000085"/>
    </source>
</evidence>
<keyword evidence="7" id="KW-0067">ATP-binding</keyword>
<dbReference type="eggNOG" id="COG2205">
    <property type="taxonomic scope" value="Bacteria"/>
</dbReference>
<evidence type="ECO:0000313" key="13">
    <source>
        <dbReference type="EMBL" id="EGD48223.1"/>
    </source>
</evidence>
<evidence type="ECO:0000256" key="10">
    <source>
        <dbReference type="SAM" id="Phobius"/>
    </source>
</evidence>
<dbReference type="Gene3D" id="3.30.565.10">
    <property type="entry name" value="Histidine kinase-like ATPase, C-terminal domain"/>
    <property type="match status" value="1"/>
</dbReference>
<dbReference type="Pfam" id="PF00512">
    <property type="entry name" value="HisKA"/>
    <property type="match status" value="1"/>
</dbReference>
<gene>
    <name evidence="13" type="ORF">Cpap_2373</name>
</gene>
<dbReference type="InterPro" id="IPR005467">
    <property type="entry name" value="His_kinase_dom"/>
</dbReference>
<dbReference type="PROSITE" id="PS50112">
    <property type="entry name" value="PAS"/>
    <property type="match status" value="1"/>
</dbReference>
<dbReference type="InterPro" id="IPR050736">
    <property type="entry name" value="Sensor_HK_Regulatory"/>
</dbReference>
<keyword evidence="5" id="KW-0547">Nucleotide-binding</keyword>
<dbReference type="CDD" id="cd16922">
    <property type="entry name" value="HATPase_EvgS-ArcB-TorS-like"/>
    <property type="match status" value="1"/>
</dbReference>
<dbReference type="PROSITE" id="PS50109">
    <property type="entry name" value="HIS_KIN"/>
    <property type="match status" value="1"/>
</dbReference>
<keyword evidence="10" id="KW-1133">Transmembrane helix</keyword>
<feature type="transmembrane region" description="Helical" evidence="10">
    <location>
        <begin position="150"/>
        <end position="170"/>
    </location>
</feature>
<dbReference type="PANTHER" id="PTHR43711:SF26">
    <property type="entry name" value="SENSOR HISTIDINE KINASE RCSC"/>
    <property type="match status" value="1"/>
</dbReference>
<keyword evidence="9" id="KW-0175">Coiled coil</keyword>
<dbReference type="Pfam" id="PF08447">
    <property type="entry name" value="PAS_3"/>
    <property type="match status" value="1"/>
</dbReference>
<dbReference type="SUPFAM" id="SSF55874">
    <property type="entry name" value="ATPase domain of HSP90 chaperone/DNA topoisomerase II/histidine kinase"/>
    <property type="match status" value="1"/>
</dbReference>
<dbReference type="RefSeq" id="WP_004618266.1">
    <property type="nucleotide sequence ID" value="NZ_ACXX02000004.1"/>
</dbReference>
<dbReference type="SMART" id="SM00387">
    <property type="entry name" value="HATPase_c"/>
    <property type="match status" value="1"/>
</dbReference>
<dbReference type="Pfam" id="PF17159">
    <property type="entry name" value="MASE3"/>
    <property type="match status" value="1"/>
</dbReference>
<reference evidence="13" key="1">
    <citation type="submission" date="2009-07" db="EMBL/GenBank/DDBJ databases">
        <authorList>
            <consortium name="US DOE Joint Genome Institute (JGI-PGF)"/>
            <person name="Lucas S."/>
            <person name="Copeland A."/>
            <person name="Lapidus A."/>
            <person name="Glavina del Rio T."/>
            <person name="Tice H."/>
            <person name="Bruce D."/>
            <person name="Goodwin L."/>
            <person name="Pitluck S."/>
            <person name="Larimer F."/>
            <person name="Land M.L."/>
            <person name="Mouttaki H."/>
            <person name="He Z."/>
            <person name="Zhou J."/>
            <person name="Hemme C.L."/>
        </authorList>
    </citation>
    <scope>NUCLEOTIDE SEQUENCE [LARGE SCALE GENOMIC DNA]</scope>
    <source>
        <strain evidence="13">DSM 2782</strain>
    </source>
</reference>
<dbReference type="CDD" id="cd00082">
    <property type="entry name" value="HisKA"/>
    <property type="match status" value="1"/>
</dbReference>
<dbReference type="AlphaFoldDB" id="F1TB19"/>
<comment type="catalytic activity">
    <reaction evidence="1">
        <text>ATP + protein L-histidine = ADP + protein N-phospho-L-histidine.</text>
        <dbReference type="EC" id="2.7.13.3"/>
    </reaction>
</comment>
<dbReference type="InterPro" id="IPR013655">
    <property type="entry name" value="PAS_fold_3"/>
</dbReference>
<dbReference type="InterPro" id="IPR035965">
    <property type="entry name" value="PAS-like_dom_sf"/>
</dbReference>
<dbReference type="SMART" id="SM00091">
    <property type="entry name" value="PAS"/>
    <property type="match status" value="1"/>
</dbReference>
<proteinExistence type="predicted"/>
<dbReference type="FunFam" id="3.30.565.10:FF:000037">
    <property type="entry name" value="Hybrid sensor histidine kinase/response regulator"/>
    <property type="match status" value="1"/>
</dbReference>
<evidence type="ECO:0000313" key="14">
    <source>
        <dbReference type="Proteomes" id="UP000003860"/>
    </source>
</evidence>
<reference evidence="13" key="2">
    <citation type="submission" date="2011-01" db="EMBL/GenBank/DDBJ databases">
        <title>The Non-contiguous Finished genome of Clostridium papyrosolvens.</title>
        <authorList>
            <person name="Lucas S."/>
            <person name="Copeland A."/>
            <person name="Lapidus A."/>
            <person name="Cheng J.-F."/>
            <person name="Goodwin L."/>
            <person name="Pitluck S."/>
            <person name="Misra M."/>
            <person name="Chertkov O."/>
            <person name="Detter J.C."/>
            <person name="Han C."/>
            <person name="Tapia R."/>
            <person name="Land M."/>
            <person name="Hauser L."/>
            <person name="Kyrpides N."/>
            <person name="Ivanova N."/>
            <person name="Pagani I."/>
            <person name="Mouttaki H."/>
            <person name="He Z."/>
            <person name="Zhou J."/>
            <person name="Hemme C.L."/>
            <person name="Woyke T."/>
        </authorList>
    </citation>
    <scope>NUCLEOTIDE SEQUENCE [LARGE SCALE GENOMIC DNA]</scope>
    <source>
        <strain evidence="13">DSM 2782</strain>
    </source>
</reference>
<protein>
    <recommendedName>
        <fullName evidence="2">histidine kinase</fullName>
        <ecNumber evidence="2">2.7.13.3</ecNumber>
    </recommendedName>
</protein>
<feature type="transmembrane region" description="Helical" evidence="10">
    <location>
        <begin position="23"/>
        <end position="40"/>
    </location>
</feature>
<dbReference type="EC" id="2.7.13.3" evidence="2"/>
<evidence type="ECO:0000259" key="11">
    <source>
        <dbReference type="PROSITE" id="PS50109"/>
    </source>
</evidence>
<feature type="transmembrane region" description="Helical" evidence="10">
    <location>
        <begin position="118"/>
        <end position="138"/>
    </location>
</feature>
<organism evidence="13 14">
    <name type="scientific">Ruminiclostridium papyrosolvens DSM 2782</name>
    <dbReference type="NCBI Taxonomy" id="588581"/>
    <lineage>
        <taxon>Bacteria</taxon>
        <taxon>Bacillati</taxon>
        <taxon>Bacillota</taxon>
        <taxon>Clostridia</taxon>
        <taxon>Eubacteriales</taxon>
        <taxon>Oscillospiraceae</taxon>
        <taxon>Ruminiclostridium</taxon>
    </lineage>
</organism>
<evidence type="ECO:0000256" key="8">
    <source>
        <dbReference type="ARBA" id="ARBA00023012"/>
    </source>
</evidence>
<dbReference type="Pfam" id="PF02518">
    <property type="entry name" value="HATPase_c"/>
    <property type="match status" value="1"/>
</dbReference>
<keyword evidence="4" id="KW-0808">Transferase</keyword>
<dbReference type="GO" id="GO:0000155">
    <property type="term" value="F:phosphorelay sensor kinase activity"/>
    <property type="evidence" value="ECO:0007669"/>
    <property type="project" value="InterPro"/>
</dbReference>
<name>F1TB19_9FIRM</name>
<evidence type="ECO:0000256" key="5">
    <source>
        <dbReference type="ARBA" id="ARBA00022741"/>
    </source>
</evidence>
<dbReference type="GO" id="GO:0005524">
    <property type="term" value="F:ATP binding"/>
    <property type="evidence" value="ECO:0007669"/>
    <property type="project" value="UniProtKB-KW"/>
</dbReference>
<dbReference type="SUPFAM" id="SSF55785">
    <property type="entry name" value="PYP-like sensor domain (PAS domain)"/>
    <property type="match status" value="1"/>
</dbReference>
<keyword evidence="10" id="KW-0812">Transmembrane</keyword>
<feature type="transmembrane region" description="Helical" evidence="10">
    <location>
        <begin position="185"/>
        <end position="203"/>
    </location>
</feature>
<feature type="domain" description="PAS" evidence="12">
    <location>
        <begin position="315"/>
        <end position="370"/>
    </location>
</feature>